<name>A0A9X3X805_9BACT</name>
<dbReference type="InterPro" id="IPR021994">
    <property type="entry name" value="DUF3592"/>
</dbReference>
<keyword evidence="1" id="KW-0812">Transmembrane</keyword>
<feature type="domain" description="DUF3592" evidence="2">
    <location>
        <begin position="74"/>
        <end position="130"/>
    </location>
</feature>
<organism evidence="3 4">
    <name type="scientific">Polyangium jinanense</name>
    <dbReference type="NCBI Taxonomy" id="2829994"/>
    <lineage>
        <taxon>Bacteria</taxon>
        <taxon>Pseudomonadati</taxon>
        <taxon>Myxococcota</taxon>
        <taxon>Polyangia</taxon>
        <taxon>Polyangiales</taxon>
        <taxon>Polyangiaceae</taxon>
        <taxon>Polyangium</taxon>
    </lineage>
</organism>
<evidence type="ECO:0000256" key="1">
    <source>
        <dbReference type="SAM" id="Phobius"/>
    </source>
</evidence>
<proteinExistence type="predicted"/>
<sequence>MGKRDRSSQGIAIMITVIGCILLVLPWILRSQAEGRAERLARMRTFSEATCTLEDIVWGDPNPKSGKTRVSVDYRVHVPGQAGTFIASGFSWEGMEVDNAVAAARKLELLPGKRVPCWYDPAEPTDALLVQARAERPPSVSLGLMLGLSAVGLLFAGAGIATLRTKKRGAGDD</sequence>
<evidence type="ECO:0000259" key="2">
    <source>
        <dbReference type="Pfam" id="PF12158"/>
    </source>
</evidence>
<keyword evidence="4" id="KW-1185">Reference proteome</keyword>
<reference evidence="3 4" key="1">
    <citation type="submission" date="2021-04" db="EMBL/GenBank/DDBJ databases">
        <title>Genome analysis of Polyangium sp.</title>
        <authorList>
            <person name="Li Y."/>
            <person name="Wang J."/>
        </authorList>
    </citation>
    <scope>NUCLEOTIDE SEQUENCE [LARGE SCALE GENOMIC DNA]</scope>
    <source>
        <strain evidence="3 4">SDU14</strain>
    </source>
</reference>
<evidence type="ECO:0000313" key="4">
    <source>
        <dbReference type="Proteomes" id="UP001151081"/>
    </source>
</evidence>
<keyword evidence="1" id="KW-1133">Transmembrane helix</keyword>
<protein>
    <submittedName>
        <fullName evidence="3">DUF3592 domain-containing protein</fullName>
    </submittedName>
</protein>
<comment type="caution">
    <text evidence="3">The sequence shown here is derived from an EMBL/GenBank/DDBJ whole genome shotgun (WGS) entry which is preliminary data.</text>
</comment>
<dbReference type="Proteomes" id="UP001151081">
    <property type="component" value="Unassembled WGS sequence"/>
</dbReference>
<evidence type="ECO:0000313" key="3">
    <source>
        <dbReference type="EMBL" id="MDC3985382.1"/>
    </source>
</evidence>
<gene>
    <name evidence="3" type="ORF">KEG57_33195</name>
</gene>
<dbReference type="AlphaFoldDB" id="A0A9X3X805"/>
<keyword evidence="1" id="KW-0472">Membrane</keyword>
<dbReference type="Pfam" id="PF12158">
    <property type="entry name" value="DUF3592"/>
    <property type="match status" value="1"/>
</dbReference>
<feature type="transmembrane region" description="Helical" evidence="1">
    <location>
        <begin position="12"/>
        <end position="29"/>
    </location>
</feature>
<accession>A0A9X3X805</accession>
<dbReference type="RefSeq" id="WP_272426324.1">
    <property type="nucleotide sequence ID" value="NZ_JAGTJJ010000028.1"/>
</dbReference>
<dbReference type="EMBL" id="JAGTJJ010000028">
    <property type="protein sequence ID" value="MDC3985382.1"/>
    <property type="molecule type" value="Genomic_DNA"/>
</dbReference>
<dbReference type="PROSITE" id="PS51257">
    <property type="entry name" value="PROKAR_LIPOPROTEIN"/>
    <property type="match status" value="1"/>
</dbReference>
<feature type="transmembrane region" description="Helical" evidence="1">
    <location>
        <begin position="142"/>
        <end position="163"/>
    </location>
</feature>